<protein>
    <recommendedName>
        <fullName evidence="4">TLC domain-containing protein</fullName>
    </recommendedName>
</protein>
<evidence type="ECO:0000313" key="2">
    <source>
        <dbReference type="EMBL" id="CAI6331690.1"/>
    </source>
</evidence>
<reference evidence="2" key="1">
    <citation type="submission" date="2023-01" db="EMBL/GenBank/DDBJ databases">
        <authorList>
            <person name="Van Ghelder C."/>
            <person name="Rancurel C."/>
        </authorList>
    </citation>
    <scope>NUCLEOTIDE SEQUENCE</scope>
    <source>
        <strain evidence="2">CNCM I-4278</strain>
    </source>
</reference>
<proteinExistence type="predicted"/>
<evidence type="ECO:0000256" key="1">
    <source>
        <dbReference type="SAM" id="Phobius"/>
    </source>
</evidence>
<keyword evidence="1" id="KW-0472">Membrane</keyword>
<evidence type="ECO:0008006" key="4">
    <source>
        <dbReference type="Google" id="ProtNLM"/>
    </source>
</evidence>
<evidence type="ECO:0000313" key="3">
    <source>
        <dbReference type="Proteomes" id="UP001152607"/>
    </source>
</evidence>
<dbReference type="EMBL" id="CAOQHR010000003">
    <property type="protein sequence ID" value="CAI6331690.1"/>
    <property type="molecule type" value="Genomic_DNA"/>
</dbReference>
<gene>
    <name evidence="2" type="ORF">PDIGIT_LOCUS4717</name>
</gene>
<dbReference type="OrthoDB" id="10010954at2759"/>
<feature type="transmembrane region" description="Helical" evidence="1">
    <location>
        <begin position="210"/>
        <end position="237"/>
    </location>
</feature>
<comment type="caution">
    <text evidence="2">The sequence shown here is derived from an EMBL/GenBank/DDBJ whole genome shotgun (WGS) entry which is preliminary data.</text>
</comment>
<keyword evidence="3" id="KW-1185">Reference proteome</keyword>
<keyword evidence="1" id="KW-1133">Transmembrane helix</keyword>
<feature type="transmembrane region" description="Helical" evidence="1">
    <location>
        <begin position="182"/>
        <end position="203"/>
    </location>
</feature>
<dbReference type="AlphaFoldDB" id="A0A9W4XNK9"/>
<organism evidence="2 3">
    <name type="scientific">Periconia digitata</name>
    <dbReference type="NCBI Taxonomy" id="1303443"/>
    <lineage>
        <taxon>Eukaryota</taxon>
        <taxon>Fungi</taxon>
        <taxon>Dikarya</taxon>
        <taxon>Ascomycota</taxon>
        <taxon>Pezizomycotina</taxon>
        <taxon>Dothideomycetes</taxon>
        <taxon>Pleosporomycetidae</taxon>
        <taxon>Pleosporales</taxon>
        <taxon>Massarineae</taxon>
        <taxon>Periconiaceae</taxon>
        <taxon>Periconia</taxon>
    </lineage>
</organism>
<keyword evidence="1" id="KW-0812">Transmembrane</keyword>
<sequence length="289" mass="33060">MASTPNSTVLAVKAQCQAPMGLKWACLEKGAPVSNGLPYTGIMLATCLIIFGLIKQFALEEYLMRKQELYKHTWKRLSHRDQRTLVNHHLSLGVKSLILIIVPFMIIVSGRQFAYSPIPRSPISVGDMMFVVSNIYTAMYVFELCYRTGISPIAWLHHTGTAIMAQYALLLSRDKRHSDGSIELILCLLWAIPHATFIMYRLYPTSHATLYRWFTIATIVMLLSTLLETAIVFWIYVALFKRWRAELKIVTPIMHMLFTTAQLWGARALRGLAQKQKKLLEQEKTRNVN</sequence>
<dbReference type="Proteomes" id="UP001152607">
    <property type="component" value="Unassembled WGS sequence"/>
</dbReference>
<feature type="transmembrane region" description="Helical" evidence="1">
    <location>
        <begin position="42"/>
        <end position="64"/>
    </location>
</feature>
<accession>A0A9W4XNK9</accession>
<name>A0A9W4XNK9_9PLEO</name>
<feature type="transmembrane region" description="Helical" evidence="1">
    <location>
        <begin position="85"/>
        <end position="108"/>
    </location>
</feature>
<feature type="transmembrane region" description="Helical" evidence="1">
    <location>
        <begin position="128"/>
        <end position="146"/>
    </location>
</feature>